<dbReference type="Pfam" id="PF10662">
    <property type="entry name" value="PduV-EutP"/>
    <property type="match status" value="1"/>
</dbReference>
<dbReference type="PANTHER" id="PTHR40453:SF1">
    <property type="entry name" value="PROTEIN YOEF"/>
    <property type="match status" value="1"/>
</dbReference>
<dbReference type="Gene3D" id="3.40.50.300">
    <property type="entry name" value="P-loop containing nucleotide triphosphate hydrolases"/>
    <property type="match status" value="1"/>
</dbReference>
<name>A0A8J8GFW8_9BACI</name>
<dbReference type="RefSeq" id="WP_173730252.1">
    <property type="nucleotide sequence ID" value="NZ_JABTTE010000004.1"/>
</dbReference>
<dbReference type="SUPFAM" id="SSF52540">
    <property type="entry name" value="P-loop containing nucleoside triphosphate hydrolases"/>
    <property type="match status" value="1"/>
</dbReference>
<reference evidence="2" key="1">
    <citation type="submission" date="2020-06" db="EMBL/GenBank/DDBJ databases">
        <title>A novel thermopfilic bacterium from Erzurum, Turkey.</title>
        <authorList>
            <person name="Adiguzel A."/>
            <person name="Ay H."/>
            <person name="Baltaci M.O."/>
        </authorList>
    </citation>
    <scope>NUCLEOTIDE SEQUENCE</scope>
    <source>
        <strain evidence="2">P2</strain>
    </source>
</reference>
<evidence type="ECO:0000313" key="2">
    <source>
        <dbReference type="EMBL" id="NSL51043.1"/>
    </source>
</evidence>
<sequence>MNNRAMLIGAIRAGKTTLTLALLGKKIEPHKTQSLNFYDWIIDTPGEYSENPLYYKSIMATSLEVTHVLFIQDATKEKSIFPPGFSLGINKLIIGVVTKCDHPEANVKRAVEYLKRAIISGPIVLTSSYSMIGIKELKELIKCSSIEEMREISKNTLQNDILIFHN</sequence>
<proteinExistence type="inferred from homology"/>
<dbReference type="GO" id="GO:0005524">
    <property type="term" value="F:ATP binding"/>
    <property type="evidence" value="ECO:0007669"/>
    <property type="project" value="UniProtKB-UniRule"/>
</dbReference>
<dbReference type="EMBL" id="JABTTE010000004">
    <property type="protein sequence ID" value="NSL51043.1"/>
    <property type="molecule type" value="Genomic_DNA"/>
</dbReference>
<gene>
    <name evidence="2" type="ORF">HR057_04585</name>
</gene>
<keyword evidence="1" id="KW-0547">Nucleotide-binding</keyword>
<comment type="caution">
    <text evidence="2">The sequence shown here is derived from an EMBL/GenBank/DDBJ whole genome shotgun (WGS) entry which is preliminary data.</text>
</comment>
<organism evidence="2 3">
    <name type="scientific">Calidifontibacillus erzurumensis</name>
    <dbReference type="NCBI Taxonomy" id="2741433"/>
    <lineage>
        <taxon>Bacteria</taxon>
        <taxon>Bacillati</taxon>
        <taxon>Bacillota</taxon>
        <taxon>Bacilli</taxon>
        <taxon>Bacillales</taxon>
        <taxon>Bacillaceae</taxon>
        <taxon>Calidifontibacillus/Schinkia group</taxon>
        <taxon>Calidifontibacillus</taxon>
    </lineage>
</organism>
<keyword evidence="3" id="KW-1185">Reference proteome</keyword>
<dbReference type="Proteomes" id="UP000625804">
    <property type="component" value="Unassembled WGS sequence"/>
</dbReference>
<dbReference type="CDD" id="cd00882">
    <property type="entry name" value="Ras_like_GTPase"/>
    <property type="match status" value="1"/>
</dbReference>
<dbReference type="AlphaFoldDB" id="A0A8J8GFW8"/>
<comment type="similarity">
    <text evidence="1">Belongs to the EutP/PduV family.</text>
</comment>
<dbReference type="InterPro" id="IPR012381">
    <property type="entry name" value="EutP_PduV"/>
</dbReference>
<dbReference type="InterPro" id="IPR027417">
    <property type="entry name" value="P-loop_NTPase"/>
</dbReference>
<dbReference type="GO" id="GO:0006576">
    <property type="term" value="P:biogenic amine metabolic process"/>
    <property type="evidence" value="ECO:0007669"/>
    <property type="project" value="InterPro"/>
</dbReference>
<dbReference type="PANTHER" id="PTHR40453">
    <property type="entry name" value="PROTEIN YOEF"/>
    <property type="match status" value="1"/>
</dbReference>
<evidence type="ECO:0000313" key="3">
    <source>
        <dbReference type="Proteomes" id="UP000625804"/>
    </source>
</evidence>
<protein>
    <submittedName>
        <fullName evidence="2">Ethanolamine utilization protein EutP</fullName>
    </submittedName>
</protein>
<evidence type="ECO:0000256" key="1">
    <source>
        <dbReference type="PIRNR" id="PIRNR036409"/>
    </source>
</evidence>
<dbReference type="PIRSF" id="PIRSF036409">
    <property type="entry name" value="EutP_PduV"/>
    <property type="match status" value="1"/>
</dbReference>
<accession>A0A8J8GFW8</accession>